<reference evidence="1 2" key="1">
    <citation type="journal article" date="2021" name="Elife">
        <title>Chloroplast acquisition without the gene transfer in kleptoplastic sea slugs, Plakobranchus ocellatus.</title>
        <authorList>
            <person name="Maeda T."/>
            <person name="Takahashi S."/>
            <person name="Yoshida T."/>
            <person name="Shimamura S."/>
            <person name="Takaki Y."/>
            <person name="Nagai Y."/>
            <person name="Toyoda A."/>
            <person name="Suzuki Y."/>
            <person name="Arimoto A."/>
            <person name="Ishii H."/>
            <person name="Satoh N."/>
            <person name="Nishiyama T."/>
            <person name="Hasebe M."/>
            <person name="Maruyama T."/>
            <person name="Minagawa J."/>
            <person name="Obokata J."/>
            <person name="Shigenobu S."/>
        </authorList>
    </citation>
    <scope>NUCLEOTIDE SEQUENCE [LARGE SCALE GENOMIC DNA]</scope>
</reference>
<gene>
    <name evidence="1" type="ORF">ElyMa_002616600</name>
</gene>
<dbReference type="EMBL" id="BMAT01005384">
    <property type="protein sequence ID" value="GFR92373.1"/>
    <property type="molecule type" value="Genomic_DNA"/>
</dbReference>
<keyword evidence="2" id="KW-1185">Reference proteome</keyword>
<name>A0AAV4H5P3_9GAST</name>
<evidence type="ECO:0000313" key="2">
    <source>
        <dbReference type="Proteomes" id="UP000762676"/>
    </source>
</evidence>
<sequence>MGVYYYSVGLAAPISRRPASLSTVYTQQGEQTGLRHKLRKLSFQARGLHNPWLMVPLKLLATYIIFADQWTVTGERAGRALGLRATVVACPYRGPEKLVFREMYLMRSTERATEAAT</sequence>
<dbReference type="AlphaFoldDB" id="A0AAV4H5P3"/>
<dbReference type="Proteomes" id="UP000762676">
    <property type="component" value="Unassembled WGS sequence"/>
</dbReference>
<proteinExistence type="predicted"/>
<comment type="caution">
    <text evidence="1">The sequence shown here is derived from an EMBL/GenBank/DDBJ whole genome shotgun (WGS) entry which is preliminary data.</text>
</comment>
<accession>A0AAV4H5P3</accession>
<evidence type="ECO:0000313" key="1">
    <source>
        <dbReference type="EMBL" id="GFR92373.1"/>
    </source>
</evidence>
<organism evidence="1 2">
    <name type="scientific">Elysia marginata</name>
    <dbReference type="NCBI Taxonomy" id="1093978"/>
    <lineage>
        <taxon>Eukaryota</taxon>
        <taxon>Metazoa</taxon>
        <taxon>Spiralia</taxon>
        <taxon>Lophotrochozoa</taxon>
        <taxon>Mollusca</taxon>
        <taxon>Gastropoda</taxon>
        <taxon>Heterobranchia</taxon>
        <taxon>Euthyneura</taxon>
        <taxon>Panpulmonata</taxon>
        <taxon>Sacoglossa</taxon>
        <taxon>Placobranchoidea</taxon>
        <taxon>Plakobranchidae</taxon>
        <taxon>Elysia</taxon>
    </lineage>
</organism>
<protein>
    <submittedName>
        <fullName evidence="1">Uncharacterized protein</fullName>
    </submittedName>
</protein>